<sequence length="132" mass="14257">MTPNNSFCGVGIAYNAKVGGIRMLDGKVTDRIEAEALSYNIDHIDIFSASWGPTDDGKTGRGGKGVIYVWASGNGGMKDDDCDCDGYMDSIYTFSVSSVTEDGTFPWYAEKCAATLTSTYSNGHHNERMIVN</sequence>
<dbReference type="InterPro" id="IPR000209">
    <property type="entry name" value="Peptidase_S8/S53_dom"/>
</dbReference>
<dbReference type="WBParaSite" id="GPUH_0002017701-mRNA-1">
    <property type="protein sequence ID" value="GPUH_0002017701-mRNA-1"/>
    <property type="gene ID" value="GPUH_0002017701"/>
</dbReference>
<evidence type="ECO:0000256" key="2">
    <source>
        <dbReference type="ARBA" id="ARBA00022801"/>
    </source>
</evidence>
<reference evidence="6 7" key="2">
    <citation type="submission" date="2018-11" db="EMBL/GenBank/DDBJ databases">
        <authorList>
            <consortium name="Pathogen Informatics"/>
        </authorList>
    </citation>
    <scope>NUCLEOTIDE SEQUENCE [LARGE SCALE GENOMIC DNA]</scope>
</reference>
<dbReference type="GO" id="GO:0016020">
    <property type="term" value="C:membrane"/>
    <property type="evidence" value="ECO:0007669"/>
    <property type="project" value="TreeGrafter"/>
</dbReference>
<dbReference type="GO" id="GO:0005615">
    <property type="term" value="C:extracellular space"/>
    <property type="evidence" value="ECO:0007669"/>
    <property type="project" value="TreeGrafter"/>
</dbReference>
<dbReference type="GO" id="GO:0043005">
    <property type="term" value="C:neuron projection"/>
    <property type="evidence" value="ECO:0007669"/>
    <property type="project" value="TreeGrafter"/>
</dbReference>
<keyword evidence="3" id="KW-0720">Serine protease</keyword>
<keyword evidence="1" id="KW-0645">Protease</keyword>
<dbReference type="GO" id="GO:0004252">
    <property type="term" value="F:serine-type endopeptidase activity"/>
    <property type="evidence" value="ECO:0007669"/>
    <property type="project" value="InterPro"/>
</dbReference>
<dbReference type="Gene3D" id="3.40.50.200">
    <property type="entry name" value="Peptidase S8/S53 domain"/>
    <property type="match status" value="1"/>
</dbReference>
<dbReference type="SUPFAM" id="SSF52743">
    <property type="entry name" value="Subtilisin-like"/>
    <property type="match status" value="1"/>
</dbReference>
<evidence type="ECO:0000259" key="5">
    <source>
        <dbReference type="Pfam" id="PF00082"/>
    </source>
</evidence>
<protein>
    <submittedName>
        <fullName evidence="8">Peptidase_S8 domain-containing protein</fullName>
    </submittedName>
</protein>
<evidence type="ECO:0000256" key="3">
    <source>
        <dbReference type="ARBA" id="ARBA00022825"/>
    </source>
</evidence>
<dbReference type="PROSITE" id="PS51892">
    <property type="entry name" value="SUBTILASE"/>
    <property type="match status" value="1"/>
</dbReference>
<evidence type="ECO:0000313" key="8">
    <source>
        <dbReference type="WBParaSite" id="GPUH_0002017701-mRNA-1"/>
    </source>
</evidence>
<feature type="domain" description="Peptidase S8/S53" evidence="5">
    <location>
        <begin position="2"/>
        <end position="126"/>
    </location>
</feature>
<evidence type="ECO:0000313" key="6">
    <source>
        <dbReference type="EMBL" id="VDN35416.1"/>
    </source>
</evidence>
<name>A0A183EGR1_9BILA</name>
<keyword evidence="7" id="KW-1185">Reference proteome</keyword>
<keyword evidence="2" id="KW-0378">Hydrolase</keyword>
<dbReference type="Proteomes" id="UP000271098">
    <property type="component" value="Unassembled WGS sequence"/>
</dbReference>
<dbReference type="AlphaFoldDB" id="A0A183EGR1"/>
<dbReference type="Pfam" id="PF00082">
    <property type="entry name" value="Peptidase_S8"/>
    <property type="match status" value="1"/>
</dbReference>
<dbReference type="PANTHER" id="PTHR42884:SF14">
    <property type="entry name" value="NEUROENDOCRINE CONVERTASE 1"/>
    <property type="match status" value="1"/>
</dbReference>
<dbReference type="GO" id="GO:0016486">
    <property type="term" value="P:peptide hormone processing"/>
    <property type="evidence" value="ECO:0007669"/>
    <property type="project" value="TreeGrafter"/>
</dbReference>
<dbReference type="EMBL" id="UYRT01089871">
    <property type="protein sequence ID" value="VDN35416.1"/>
    <property type="molecule type" value="Genomic_DNA"/>
</dbReference>
<evidence type="ECO:0000256" key="1">
    <source>
        <dbReference type="ARBA" id="ARBA00022670"/>
    </source>
</evidence>
<dbReference type="InterPro" id="IPR036852">
    <property type="entry name" value="Peptidase_S8/S53_dom_sf"/>
</dbReference>
<gene>
    <name evidence="6" type="ORF">GPUH_LOCUS20152</name>
</gene>
<dbReference type="OrthoDB" id="300641at2759"/>
<proteinExistence type="inferred from homology"/>
<comment type="caution">
    <text evidence="4">Lacks conserved residue(s) required for the propagation of feature annotation.</text>
</comment>
<evidence type="ECO:0000313" key="7">
    <source>
        <dbReference type="Proteomes" id="UP000271098"/>
    </source>
</evidence>
<evidence type="ECO:0000256" key="4">
    <source>
        <dbReference type="PROSITE-ProRule" id="PRU01240"/>
    </source>
</evidence>
<comment type="similarity">
    <text evidence="4">Belongs to the peptidase S8 family.</text>
</comment>
<organism evidence="8">
    <name type="scientific">Gongylonema pulchrum</name>
    <dbReference type="NCBI Taxonomy" id="637853"/>
    <lineage>
        <taxon>Eukaryota</taxon>
        <taxon>Metazoa</taxon>
        <taxon>Ecdysozoa</taxon>
        <taxon>Nematoda</taxon>
        <taxon>Chromadorea</taxon>
        <taxon>Rhabditida</taxon>
        <taxon>Spirurina</taxon>
        <taxon>Spiruromorpha</taxon>
        <taxon>Spiruroidea</taxon>
        <taxon>Gongylonematidae</taxon>
        <taxon>Gongylonema</taxon>
    </lineage>
</organism>
<reference evidence="8" key="1">
    <citation type="submission" date="2016-06" db="UniProtKB">
        <authorList>
            <consortium name="WormBaseParasite"/>
        </authorList>
    </citation>
    <scope>IDENTIFICATION</scope>
</reference>
<accession>A0A183EGR1</accession>
<dbReference type="PANTHER" id="PTHR42884">
    <property type="entry name" value="PROPROTEIN CONVERTASE SUBTILISIN/KEXIN-RELATED"/>
    <property type="match status" value="1"/>
</dbReference>